<dbReference type="AlphaFoldDB" id="F4R3U5"/>
<dbReference type="InterPro" id="IPR039662">
    <property type="entry name" value="Cohesin_Scc3/SA"/>
</dbReference>
<evidence type="ECO:0000256" key="1">
    <source>
        <dbReference type="SAM" id="MobiDB-lite"/>
    </source>
</evidence>
<feature type="region of interest" description="Disordered" evidence="1">
    <location>
        <begin position="117"/>
        <end position="147"/>
    </location>
</feature>
<organism evidence="4">
    <name type="scientific">Melampsora larici-populina (strain 98AG31 / pathotype 3-4-7)</name>
    <name type="common">Poplar leaf rust fungus</name>
    <dbReference type="NCBI Taxonomy" id="747676"/>
    <lineage>
        <taxon>Eukaryota</taxon>
        <taxon>Fungi</taxon>
        <taxon>Dikarya</taxon>
        <taxon>Basidiomycota</taxon>
        <taxon>Pucciniomycotina</taxon>
        <taxon>Pucciniomycetes</taxon>
        <taxon>Pucciniales</taxon>
        <taxon>Melampsoraceae</taxon>
        <taxon>Melampsora</taxon>
    </lineage>
</organism>
<feature type="compositionally biased region" description="Acidic residues" evidence="1">
    <location>
        <begin position="581"/>
        <end position="592"/>
    </location>
</feature>
<feature type="compositionally biased region" description="Acidic residues" evidence="1">
    <location>
        <begin position="939"/>
        <end position="953"/>
    </location>
</feature>
<feature type="compositionally biased region" description="Acidic residues" evidence="1">
    <location>
        <begin position="47"/>
        <end position="59"/>
    </location>
</feature>
<protein>
    <recommendedName>
        <fullName evidence="2">Cohesin subunit SCC3/SA HEAT-repeats domain-containing protein</fullName>
    </recommendedName>
</protein>
<feature type="compositionally biased region" description="Acidic residues" evidence="1">
    <location>
        <begin position="209"/>
        <end position="225"/>
    </location>
</feature>
<sequence length="972" mass="111761">MESDQVEKGLKLKCLASLLIKFGKDGNISVKERKDREDDLSSNNQTEPEEDEEEEEATDDEGRNEGMMGIGSLSEFPEKSRIALAIESLWDEIEVIRDWQSMSDYLLLDHSTVITNTTKNGRTSKSNKNRRGSLMRTDEEEEDEEEFESVEEGCKLTENEENVLLEIFLVTLSQSTELLTEEESSIKKDKLKKKKRKLKQKQKQKEGITTEEDEEEEEESEGDDVEIDGIELIENSNKIEISKVMIQVLPKFYIKYCHDPIKLFEILRIPKLLSLGLYLELRMVSAYENLWDILINEYLKQNVQRTISIISSTINHLLNYSKSLSHINQKKIETLNKSLFKNLINLAFKEDDGDRMIDLETCGFELDEIDRFYFALIKVFYFFRTRDLSGFLLGINNDEEDDDGDQMLVDGYVKKQVVVDIIFGLANRGRLNYPEETKMVEVAIEILQLNFMWSCANSSRMINEGLGIEEETEKKKKEVELKGLVDKVSNFRDRFLDLMKEFAIDPECIACDNIKRAAFIHMLNIYLISYGTSMPDQLRIDCDQQTQFRCAGFIAAEIERFGNEMKEKEYEKRRMRIDLDGEEEEEEEEEEVNVGGKKGKGKEKEKKLSQLARQRMYRTTSFKEIKNQEEFELLITTFTKSICCGIIEFEHSNLILSNFNRFGDVFDLSIEILMGSLKGFCFGNEKEIQFERKKEGLAKTVSESLKESFKLFLNEEIDSEEQFLKVCKLLGSTIVIRGARLSIKSILNSKSYITLHQELIEWVFNKIIEFQKNDLNELDKIAIFFKGLVSLLIGMDGRSALKIKSLIDLSVEKDRIEIPATSKSWDPYRTYIKRLISIMAKDPSIKRAAKLTLNRKADKNGTEAIEEEDEPVGVNEEAMNVGPGAEQEGGGEGAQERLQSEIQDGSEEGSDAHPDIGTKKTSGPSAIAKGKARAVSDDIPSDEEEVEEEEEPIQLEHQSQGKRKQKEERMRF</sequence>
<proteinExistence type="predicted"/>
<keyword evidence="4" id="KW-1185">Reference proteome</keyword>
<feature type="region of interest" description="Disordered" evidence="1">
    <location>
        <begin position="202"/>
        <end position="225"/>
    </location>
</feature>
<dbReference type="InterPro" id="IPR056396">
    <property type="entry name" value="HEAT_SCC3-SA"/>
</dbReference>
<dbReference type="GO" id="GO:0003682">
    <property type="term" value="F:chromatin binding"/>
    <property type="evidence" value="ECO:0007669"/>
    <property type="project" value="TreeGrafter"/>
</dbReference>
<dbReference type="EMBL" id="GL883090">
    <property type="protein sequence ID" value="EGG13105.1"/>
    <property type="molecule type" value="Genomic_DNA"/>
</dbReference>
<dbReference type="GO" id="GO:0008278">
    <property type="term" value="C:cohesin complex"/>
    <property type="evidence" value="ECO:0007669"/>
    <property type="project" value="TreeGrafter"/>
</dbReference>
<dbReference type="InParanoid" id="F4R3U5"/>
<dbReference type="GO" id="GO:0007062">
    <property type="term" value="P:sister chromatid cohesion"/>
    <property type="evidence" value="ECO:0007669"/>
    <property type="project" value="TreeGrafter"/>
</dbReference>
<name>F4R3U5_MELLP</name>
<dbReference type="GO" id="GO:0005634">
    <property type="term" value="C:nucleus"/>
    <property type="evidence" value="ECO:0007669"/>
    <property type="project" value="TreeGrafter"/>
</dbReference>
<dbReference type="STRING" id="747676.F4R3U5"/>
<feature type="region of interest" description="Disordered" evidence="1">
    <location>
        <begin position="31"/>
        <end position="72"/>
    </location>
</feature>
<reference evidence="4" key="1">
    <citation type="journal article" date="2011" name="Proc. Natl. Acad. Sci. U.S.A.">
        <title>Obligate biotrophy features unraveled by the genomic analysis of rust fungi.</title>
        <authorList>
            <person name="Duplessis S."/>
            <person name="Cuomo C.A."/>
            <person name="Lin Y.-C."/>
            <person name="Aerts A."/>
            <person name="Tisserant E."/>
            <person name="Veneault-Fourrey C."/>
            <person name="Joly D.L."/>
            <person name="Hacquard S."/>
            <person name="Amselem J."/>
            <person name="Cantarel B.L."/>
            <person name="Chiu R."/>
            <person name="Coutinho P.M."/>
            <person name="Feau N."/>
            <person name="Field M."/>
            <person name="Frey P."/>
            <person name="Gelhaye E."/>
            <person name="Goldberg J."/>
            <person name="Grabherr M.G."/>
            <person name="Kodira C.D."/>
            <person name="Kohler A."/>
            <person name="Kuees U."/>
            <person name="Lindquist E.A."/>
            <person name="Lucas S.M."/>
            <person name="Mago R."/>
            <person name="Mauceli E."/>
            <person name="Morin E."/>
            <person name="Murat C."/>
            <person name="Pangilinan J.L."/>
            <person name="Park R."/>
            <person name="Pearson M."/>
            <person name="Quesneville H."/>
            <person name="Rouhier N."/>
            <person name="Sakthikumar S."/>
            <person name="Salamov A.A."/>
            <person name="Schmutz J."/>
            <person name="Selles B."/>
            <person name="Shapiro H."/>
            <person name="Tanguay P."/>
            <person name="Tuskan G.A."/>
            <person name="Henrissat B."/>
            <person name="Van de Peer Y."/>
            <person name="Rouze P."/>
            <person name="Ellis J.G."/>
            <person name="Dodds P.N."/>
            <person name="Schein J.E."/>
            <person name="Zhong S."/>
            <person name="Hamelin R.C."/>
            <person name="Grigoriev I.V."/>
            <person name="Szabo L.J."/>
            <person name="Martin F."/>
        </authorList>
    </citation>
    <scope>NUCLEOTIDE SEQUENCE [LARGE SCALE GENOMIC DNA]</scope>
    <source>
        <strain evidence="4">98AG31 / pathotype 3-4-7</strain>
    </source>
</reference>
<dbReference type="Pfam" id="PF24571">
    <property type="entry name" value="HEAT_SCC3-SA"/>
    <property type="match status" value="1"/>
</dbReference>
<accession>F4R3U5</accession>
<evidence type="ECO:0000313" key="3">
    <source>
        <dbReference type="EMBL" id="EGG13105.1"/>
    </source>
</evidence>
<feature type="domain" description="Cohesin subunit SCC3/SA HEAT-repeats" evidence="2">
    <location>
        <begin position="236"/>
        <end position="344"/>
    </location>
</feature>
<dbReference type="VEuPathDB" id="FungiDB:MELLADRAFT_86914"/>
<feature type="region of interest" description="Disordered" evidence="1">
    <location>
        <begin position="581"/>
        <end position="605"/>
    </location>
</feature>
<dbReference type="eggNOG" id="KOG2011">
    <property type="taxonomic scope" value="Eukaryota"/>
</dbReference>
<dbReference type="PANTHER" id="PTHR11199">
    <property type="entry name" value="STROMAL ANTIGEN"/>
    <property type="match status" value="1"/>
</dbReference>
<dbReference type="HOGENOM" id="CLU_305244_0_0_1"/>
<dbReference type="KEGG" id="mlr:MELLADRAFT_86914"/>
<gene>
    <name evidence="3" type="ORF">MELLADRAFT_86914</name>
</gene>
<dbReference type="PANTHER" id="PTHR11199:SF0">
    <property type="entry name" value="LD34181P-RELATED"/>
    <property type="match status" value="1"/>
</dbReference>
<dbReference type="OrthoDB" id="498590at2759"/>
<dbReference type="GO" id="GO:0000785">
    <property type="term" value="C:chromatin"/>
    <property type="evidence" value="ECO:0007669"/>
    <property type="project" value="TreeGrafter"/>
</dbReference>
<evidence type="ECO:0000313" key="4">
    <source>
        <dbReference type="Proteomes" id="UP000001072"/>
    </source>
</evidence>
<dbReference type="GeneID" id="18934331"/>
<evidence type="ECO:0000259" key="2">
    <source>
        <dbReference type="Pfam" id="PF24571"/>
    </source>
</evidence>
<dbReference type="Proteomes" id="UP000001072">
    <property type="component" value="Unassembled WGS sequence"/>
</dbReference>
<feature type="compositionally biased region" description="Acidic residues" evidence="1">
    <location>
        <begin position="138"/>
        <end position="147"/>
    </location>
</feature>
<feature type="region of interest" description="Disordered" evidence="1">
    <location>
        <begin position="857"/>
        <end position="972"/>
    </location>
</feature>
<dbReference type="RefSeq" id="XP_007404043.1">
    <property type="nucleotide sequence ID" value="XM_007403981.1"/>
</dbReference>